<reference evidence="1 2" key="1">
    <citation type="submission" date="2014-07" db="EMBL/GenBank/DDBJ databases">
        <title>Draft genome of Clostridium celerecrescens 152B isolated from sediments associated with methane hydrate from Krishna Godavari basin.</title>
        <authorList>
            <person name="Honkalas V.S."/>
            <person name="Dabir A.P."/>
            <person name="Arora P."/>
            <person name="Dhakephalkar P.K."/>
        </authorList>
    </citation>
    <scope>NUCLEOTIDE SEQUENCE [LARGE SCALE GENOMIC DNA]</scope>
    <source>
        <strain evidence="1 2">152B</strain>
    </source>
</reference>
<gene>
    <name evidence="1" type="ORF">IO98_05800</name>
</gene>
<proteinExistence type="predicted"/>
<comment type="caution">
    <text evidence="1">The sequence shown here is derived from an EMBL/GenBank/DDBJ whole genome shotgun (WGS) entry which is preliminary data.</text>
</comment>
<dbReference type="AlphaFoldDB" id="A0A084JPL3"/>
<dbReference type="RefSeq" id="WP_038278888.1">
    <property type="nucleotide sequence ID" value="NZ_FYAL01000001.1"/>
</dbReference>
<dbReference type="OrthoDB" id="1916540at2"/>
<dbReference type="STRING" id="29354.IO98_05800"/>
<keyword evidence="2" id="KW-1185">Reference proteome</keyword>
<protein>
    <submittedName>
        <fullName evidence="1">Uncharacterized protein</fullName>
    </submittedName>
</protein>
<dbReference type="EMBL" id="JPME01000008">
    <property type="protein sequence ID" value="KEZ90897.1"/>
    <property type="molecule type" value="Genomic_DNA"/>
</dbReference>
<sequence>MIDNSELPIGFTMELAQHSDILTRFAGLSEKERDRIVDGARNVDSRDEMRNYVESMFQETKSSFF</sequence>
<dbReference type="Proteomes" id="UP000028525">
    <property type="component" value="Unassembled WGS sequence"/>
</dbReference>
<organism evidence="1 2">
    <name type="scientific">Lacrimispora celerecrescens</name>
    <dbReference type="NCBI Taxonomy" id="29354"/>
    <lineage>
        <taxon>Bacteria</taxon>
        <taxon>Bacillati</taxon>
        <taxon>Bacillota</taxon>
        <taxon>Clostridia</taxon>
        <taxon>Lachnospirales</taxon>
        <taxon>Lachnospiraceae</taxon>
        <taxon>Lacrimispora</taxon>
    </lineage>
</organism>
<evidence type="ECO:0000313" key="2">
    <source>
        <dbReference type="Proteomes" id="UP000028525"/>
    </source>
</evidence>
<evidence type="ECO:0000313" key="1">
    <source>
        <dbReference type="EMBL" id="KEZ90897.1"/>
    </source>
</evidence>
<name>A0A084JPL3_9FIRM</name>
<accession>A0A084JPL3</accession>